<protein>
    <submittedName>
        <fullName evidence="3">Fic family protein</fullName>
    </submittedName>
</protein>
<proteinExistence type="predicted"/>
<organism evidence="3 4">
    <name type="scientific">Cellulomonas avistercoris</name>
    <dbReference type="NCBI Taxonomy" id="2762242"/>
    <lineage>
        <taxon>Bacteria</taxon>
        <taxon>Bacillati</taxon>
        <taxon>Actinomycetota</taxon>
        <taxon>Actinomycetes</taxon>
        <taxon>Micrococcales</taxon>
        <taxon>Cellulomonadaceae</taxon>
        <taxon>Cellulomonas</taxon>
    </lineage>
</organism>
<evidence type="ECO:0000313" key="3">
    <source>
        <dbReference type="EMBL" id="MBD7916942.1"/>
    </source>
</evidence>
<keyword evidence="4" id="KW-1185">Reference proteome</keyword>
<name>A0ABR8Q941_9CELL</name>
<gene>
    <name evidence="3" type="ORF">H9657_01420</name>
</gene>
<feature type="domain" description="Fido" evidence="2">
    <location>
        <begin position="144"/>
        <end position="291"/>
    </location>
</feature>
<evidence type="ECO:0000313" key="4">
    <source>
        <dbReference type="Proteomes" id="UP000604241"/>
    </source>
</evidence>
<feature type="region of interest" description="Disordered" evidence="1">
    <location>
        <begin position="1"/>
        <end position="35"/>
    </location>
</feature>
<dbReference type="InterPro" id="IPR025758">
    <property type="entry name" value="Fic/DOC_N"/>
</dbReference>
<dbReference type="Proteomes" id="UP000604241">
    <property type="component" value="Unassembled WGS sequence"/>
</dbReference>
<dbReference type="EMBL" id="JACSQV010000001">
    <property type="protein sequence ID" value="MBD7916942.1"/>
    <property type="molecule type" value="Genomic_DNA"/>
</dbReference>
<dbReference type="InterPro" id="IPR036597">
    <property type="entry name" value="Fido-like_dom_sf"/>
</dbReference>
<dbReference type="Pfam" id="PF02661">
    <property type="entry name" value="Fic"/>
    <property type="match status" value="1"/>
</dbReference>
<reference evidence="3 4" key="1">
    <citation type="submission" date="2020-08" db="EMBL/GenBank/DDBJ databases">
        <title>A Genomic Blueprint of the Chicken Gut Microbiome.</title>
        <authorList>
            <person name="Gilroy R."/>
            <person name="Ravi A."/>
            <person name="Getino M."/>
            <person name="Pursley I."/>
            <person name="Horton D.L."/>
            <person name="Alikhan N.-F."/>
            <person name="Baker D."/>
            <person name="Gharbi K."/>
            <person name="Hall N."/>
            <person name="Watson M."/>
            <person name="Adriaenssens E.M."/>
            <person name="Foster-Nyarko E."/>
            <person name="Jarju S."/>
            <person name="Secka A."/>
            <person name="Antonio M."/>
            <person name="Oren A."/>
            <person name="Chaudhuri R."/>
            <person name="La Ragione R.M."/>
            <person name="Hildebrand F."/>
            <person name="Pallen M.J."/>
        </authorList>
    </citation>
    <scope>NUCLEOTIDE SEQUENCE [LARGE SCALE GENOMIC DNA]</scope>
    <source>
        <strain evidence="3 4">Sa3CUA2</strain>
    </source>
</reference>
<dbReference type="SUPFAM" id="SSF140931">
    <property type="entry name" value="Fic-like"/>
    <property type="match status" value="1"/>
</dbReference>
<sequence>MATDRARSTGGWPTFSTETVPWEPADTGYGPRASRSAHAGSYEAAVPPRIADAPVHLPSATAALVAEASAEVARFDGETHAATTSFAALLLRTEAASSSQIENLTSSPRAVALAELGRRGRANADEIVANVTAMTQALQVADRLDGAAVLAMHRALMIGHLPAAAGRWRDQQVWIGGTSRSPHGAAYVAPVHHRVPEAIDDLTAFMARDDVPLLAQAALTHAQFEAIHPFPDGNGRTGRALLHAQLRHGGLTREAIVPVSAGLLTDTDRYFEALTAYRDGDVEAVVTEVAQAVFPALASSRRLIADVTEARAAWGERIRARRGAAAWALADLVTTRPVVDARLAAERLGVSTVNAQVAIERLVEAGVLEQIGNGTRDRVWQAGDVLAAMERFADRSHRRTW</sequence>
<dbReference type="Gene3D" id="1.10.3290.10">
    <property type="entry name" value="Fido-like domain"/>
    <property type="match status" value="1"/>
</dbReference>
<comment type="caution">
    <text evidence="3">The sequence shown here is derived from an EMBL/GenBank/DDBJ whole genome shotgun (WGS) entry which is preliminary data.</text>
</comment>
<dbReference type="PANTHER" id="PTHR13504:SF38">
    <property type="entry name" value="FIDO DOMAIN-CONTAINING PROTEIN"/>
    <property type="match status" value="1"/>
</dbReference>
<dbReference type="PANTHER" id="PTHR13504">
    <property type="entry name" value="FIDO DOMAIN-CONTAINING PROTEIN DDB_G0283145"/>
    <property type="match status" value="1"/>
</dbReference>
<evidence type="ECO:0000256" key="1">
    <source>
        <dbReference type="SAM" id="MobiDB-lite"/>
    </source>
</evidence>
<dbReference type="InterPro" id="IPR003812">
    <property type="entry name" value="Fido"/>
</dbReference>
<evidence type="ECO:0000259" key="2">
    <source>
        <dbReference type="PROSITE" id="PS51459"/>
    </source>
</evidence>
<accession>A0ABR8Q941</accession>
<dbReference type="RefSeq" id="WP_191779576.1">
    <property type="nucleotide sequence ID" value="NZ_JACSQV010000001.1"/>
</dbReference>
<dbReference type="InterPro" id="IPR040198">
    <property type="entry name" value="Fido_containing"/>
</dbReference>
<dbReference type="PROSITE" id="PS51459">
    <property type="entry name" value="FIDO"/>
    <property type="match status" value="1"/>
</dbReference>
<dbReference type="Pfam" id="PF13784">
    <property type="entry name" value="Fic_N"/>
    <property type="match status" value="1"/>
</dbReference>